<dbReference type="Proteomes" id="UP000001542">
    <property type="component" value="Unassembled WGS sequence"/>
</dbReference>
<accession>A2ED03</accession>
<dbReference type="PROSITE" id="PS50088">
    <property type="entry name" value="ANK_REPEAT"/>
    <property type="match status" value="1"/>
</dbReference>
<dbReference type="InParanoid" id="A2ED03"/>
<dbReference type="SUPFAM" id="SSF48403">
    <property type="entry name" value="Ankyrin repeat"/>
    <property type="match status" value="1"/>
</dbReference>
<sequence length="107" mass="12293">MRNICQDTPLIIACYNNSIDVVKFLITLDGIDINAQDYYGNTPLHEACRCNYRDIVEILIGFRGININIRNVQGDIPINMTRDKRINNLLTAPEKSVEDRKIKEVKN</sequence>
<evidence type="ECO:0000313" key="4">
    <source>
        <dbReference type="EMBL" id="EAY09454.1"/>
    </source>
</evidence>
<dbReference type="SMART" id="SM00248">
    <property type="entry name" value="ANK"/>
    <property type="match status" value="2"/>
</dbReference>
<dbReference type="AlphaFoldDB" id="A2ED03"/>
<dbReference type="VEuPathDB" id="TrichDB:TVAG_126150"/>
<reference evidence="4" key="2">
    <citation type="journal article" date="2007" name="Science">
        <title>Draft genome sequence of the sexually transmitted pathogen Trichomonas vaginalis.</title>
        <authorList>
            <person name="Carlton J.M."/>
            <person name="Hirt R.P."/>
            <person name="Silva J.C."/>
            <person name="Delcher A.L."/>
            <person name="Schatz M."/>
            <person name="Zhao Q."/>
            <person name="Wortman J.R."/>
            <person name="Bidwell S.L."/>
            <person name="Alsmark U.C.M."/>
            <person name="Besteiro S."/>
            <person name="Sicheritz-Ponten T."/>
            <person name="Noel C.J."/>
            <person name="Dacks J.B."/>
            <person name="Foster P.G."/>
            <person name="Simillion C."/>
            <person name="Van de Peer Y."/>
            <person name="Miranda-Saavedra D."/>
            <person name="Barton G.J."/>
            <person name="Westrop G.D."/>
            <person name="Mueller S."/>
            <person name="Dessi D."/>
            <person name="Fiori P.L."/>
            <person name="Ren Q."/>
            <person name="Paulsen I."/>
            <person name="Zhang H."/>
            <person name="Bastida-Corcuera F.D."/>
            <person name="Simoes-Barbosa A."/>
            <person name="Brown M.T."/>
            <person name="Hayes R.D."/>
            <person name="Mukherjee M."/>
            <person name="Okumura C.Y."/>
            <person name="Schneider R."/>
            <person name="Smith A.J."/>
            <person name="Vanacova S."/>
            <person name="Villalvazo M."/>
            <person name="Haas B.J."/>
            <person name="Pertea M."/>
            <person name="Feldblyum T.V."/>
            <person name="Utterback T.R."/>
            <person name="Shu C.L."/>
            <person name="Osoegawa K."/>
            <person name="de Jong P.J."/>
            <person name="Hrdy I."/>
            <person name="Horvathova L."/>
            <person name="Zubacova Z."/>
            <person name="Dolezal P."/>
            <person name="Malik S.B."/>
            <person name="Logsdon J.M. Jr."/>
            <person name="Henze K."/>
            <person name="Gupta A."/>
            <person name="Wang C.C."/>
            <person name="Dunne R.L."/>
            <person name="Upcroft J.A."/>
            <person name="Upcroft P."/>
            <person name="White O."/>
            <person name="Salzberg S.L."/>
            <person name="Tang P."/>
            <person name="Chiu C.-H."/>
            <person name="Lee Y.-S."/>
            <person name="Embley T.M."/>
            <person name="Coombs G.H."/>
            <person name="Mottram J.C."/>
            <person name="Tachezy J."/>
            <person name="Fraser-Liggett C.M."/>
            <person name="Johnson P.J."/>
        </authorList>
    </citation>
    <scope>NUCLEOTIDE SEQUENCE [LARGE SCALE GENOMIC DNA]</scope>
    <source>
        <strain evidence="4">G3</strain>
    </source>
</reference>
<dbReference type="VEuPathDB" id="TrichDB:TVAGG3_0860710"/>
<dbReference type="EMBL" id="DS113357">
    <property type="protein sequence ID" value="EAY09454.1"/>
    <property type="molecule type" value="Genomic_DNA"/>
</dbReference>
<keyword evidence="1" id="KW-0677">Repeat</keyword>
<dbReference type="PANTHER" id="PTHR24198">
    <property type="entry name" value="ANKYRIN REPEAT AND PROTEIN KINASE DOMAIN-CONTAINING PROTEIN"/>
    <property type="match status" value="1"/>
</dbReference>
<keyword evidence="2 3" id="KW-0040">ANK repeat</keyword>
<dbReference type="KEGG" id="tva:4767373"/>
<feature type="repeat" description="ANK" evidence="3">
    <location>
        <begin position="39"/>
        <end position="60"/>
    </location>
</feature>
<evidence type="ECO:0000256" key="3">
    <source>
        <dbReference type="PROSITE-ProRule" id="PRU00023"/>
    </source>
</evidence>
<dbReference type="InterPro" id="IPR002110">
    <property type="entry name" value="Ankyrin_rpt"/>
</dbReference>
<dbReference type="RefSeq" id="XP_001321677.1">
    <property type="nucleotide sequence ID" value="XM_001321642.1"/>
</dbReference>
<protein>
    <submittedName>
        <fullName evidence="4">Ankyrin repeat protein, putative</fullName>
    </submittedName>
</protein>
<dbReference type="InterPro" id="IPR036770">
    <property type="entry name" value="Ankyrin_rpt-contain_sf"/>
</dbReference>
<evidence type="ECO:0000256" key="1">
    <source>
        <dbReference type="ARBA" id="ARBA00022737"/>
    </source>
</evidence>
<gene>
    <name evidence="4" type="ORF">TVAG_126150</name>
</gene>
<dbReference type="Pfam" id="PF12796">
    <property type="entry name" value="Ank_2"/>
    <property type="match status" value="1"/>
</dbReference>
<reference evidence="4" key="1">
    <citation type="submission" date="2006-10" db="EMBL/GenBank/DDBJ databases">
        <authorList>
            <person name="Amadeo P."/>
            <person name="Zhao Q."/>
            <person name="Wortman J."/>
            <person name="Fraser-Liggett C."/>
            <person name="Carlton J."/>
        </authorList>
    </citation>
    <scope>NUCLEOTIDE SEQUENCE</scope>
    <source>
        <strain evidence="4">G3</strain>
    </source>
</reference>
<dbReference type="OrthoDB" id="273147at2759"/>
<name>A2ED03_TRIV3</name>
<dbReference type="PROSITE" id="PS50297">
    <property type="entry name" value="ANK_REP_REGION"/>
    <property type="match status" value="1"/>
</dbReference>
<dbReference type="OMA" id="HEACRCN"/>
<proteinExistence type="predicted"/>
<dbReference type="SMR" id="A2ED03"/>
<keyword evidence="5" id="KW-1185">Reference proteome</keyword>
<dbReference type="STRING" id="5722.A2ED03"/>
<evidence type="ECO:0000256" key="2">
    <source>
        <dbReference type="ARBA" id="ARBA00023043"/>
    </source>
</evidence>
<evidence type="ECO:0000313" key="5">
    <source>
        <dbReference type="Proteomes" id="UP000001542"/>
    </source>
</evidence>
<dbReference type="PANTHER" id="PTHR24198:SF165">
    <property type="entry name" value="ANKYRIN REPEAT-CONTAINING PROTEIN-RELATED"/>
    <property type="match status" value="1"/>
</dbReference>
<dbReference type="Gene3D" id="1.25.40.20">
    <property type="entry name" value="Ankyrin repeat-containing domain"/>
    <property type="match status" value="1"/>
</dbReference>
<organism evidence="4 5">
    <name type="scientific">Trichomonas vaginalis (strain ATCC PRA-98 / G3)</name>
    <dbReference type="NCBI Taxonomy" id="412133"/>
    <lineage>
        <taxon>Eukaryota</taxon>
        <taxon>Metamonada</taxon>
        <taxon>Parabasalia</taxon>
        <taxon>Trichomonadida</taxon>
        <taxon>Trichomonadidae</taxon>
        <taxon>Trichomonas</taxon>
    </lineage>
</organism>